<evidence type="ECO:0000313" key="2">
    <source>
        <dbReference type="Proteomes" id="UP000078046"/>
    </source>
</evidence>
<organism evidence="1 2">
    <name type="scientific">Intoshia linei</name>
    <dbReference type="NCBI Taxonomy" id="1819745"/>
    <lineage>
        <taxon>Eukaryota</taxon>
        <taxon>Metazoa</taxon>
        <taxon>Spiralia</taxon>
        <taxon>Lophotrochozoa</taxon>
        <taxon>Mesozoa</taxon>
        <taxon>Orthonectida</taxon>
        <taxon>Rhopaluridae</taxon>
        <taxon>Intoshia</taxon>
    </lineage>
</organism>
<keyword evidence="2" id="KW-1185">Reference proteome</keyword>
<evidence type="ECO:0000313" key="1">
    <source>
        <dbReference type="EMBL" id="OAF68020.1"/>
    </source>
</evidence>
<name>A0A177B1N7_9BILA</name>
<protein>
    <submittedName>
        <fullName evidence="1">Uncharacterized protein</fullName>
    </submittedName>
</protein>
<dbReference type="Proteomes" id="UP000078046">
    <property type="component" value="Unassembled WGS sequence"/>
</dbReference>
<dbReference type="EMBL" id="LWCA01000529">
    <property type="protein sequence ID" value="OAF68020.1"/>
    <property type="molecule type" value="Genomic_DNA"/>
</dbReference>
<gene>
    <name evidence="1" type="ORF">A3Q56_04238</name>
</gene>
<reference evidence="1 2" key="1">
    <citation type="submission" date="2016-04" db="EMBL/GenBank/DDBJ databases">
        <title>The genome of Intoshia linei affirms orthonectids as highly simplified spiralians.</title>
        <authorList>
            <person name="Mikhailov K.V."/>
            <person name="Slusarev G.S."/>
            <person name="Nikitin M.A."/>
            <person name="Logacheva M.D."/>
            <person name="Penin A."/>
            <person name="Aleoshin V."/>
            <person name="Panchin Y.V."/>
        </authorList>
    </citation>
    <scope>NUCLEOTIDE SEQUENCE [LARGE SCALE GENOMIC DNA]</scope>
    <source>
        <strain evidence="1">Intl2013</strain>
        <tissue evidence="1">Whole animal</tissue>
    </source>
</reference>
<proteinExistence type="predicted"/>
<dbReference type="AlphaFoldDB" id="A0A177B1N7"/>
<accession>A0A177B1N7</accession>
<comment type="caution">
    <text evidence="1">The sequence shown here is derived from an EMBL/GenBank/DDBJ whole genome shotgun (WGS) entry which is preliminary data.</text>
</comment>
<sequence>MYLINVSSSFNDYIESKTLNSATDDFNNSYEQLTPNNTHSSSIAITPKRKRVFPKKFDNFYTGTDYLTKVSTLFQYELRGRCSVSDNNTFQFDRIFIST</sequence>